<proteinExistence type="predicted"/>
<evidence type="ECO:0000313" key="4">
    <source>
        <dbReference type="EMBL" id="PXA04723.1"/>
    </source>
</evidence>
<name>A0A317ZKH4_9BACT</name>
<sequence length="202" mass="22256">MMRRLYFAMSLSLGALVTSPSLFAQSDSLRVTVANLSQDVSQMEQQVKTLRLEIEQMHRLNKQLRAQLAAATSSNQTNAQISSLSTAIDAVRREYKAADASQKEQILAEMNRQMEVLAKETQKAVNTVAEAVGSEPQVSTPVHFSSDYPKTGITYTVRSGDTLSKIAREHGSNIKHIQNANKIVNPARDLQVGQTIFIPIAQ</sequence>
<evidence type="ECO:0000256" key="1">
    <source>
        <dbReference type="SAM" id="Coils"/>
    </source>
</evidence>
<dbReference type="CDD" id="cd00118">
    <property type="entry name" value="LysM"/>
    <property type="match status" value="1"/>
</dbReference>
<dbReference type="OrthoDB" id="194367at2"/>
<dbReference type="EMBL" id="QHJQ01000003">
    <property type="protein sequence ID" value="PXA04723.1"/>
    <property type="molecule type" value="Genomic_DNA"/>
</dbReference>
<dbReference type="PROSITE" id="PS51782">
    <property type="entry name" value="LYSM"/>
    <property type="match status" value="1"/>
</dbReference>
<evidence type="ECO:0000256" key="2">
    <source>
        <dbReference type="SAM" id="SignalP"/>
    </source>
</evidence>
<gene>
    <name evidence="4" type="ORF">DDZ13_06005</name>
</gene>
<dbReference type="Gene3D" id="3.10.350.10">
    <property type="entry name" value="LysM domain"/>
    <property type="match status" value="1"/>
</dbReference>
<feature type="chain" id="PRO_5016459691" evidence="2">
    <location>
        <begin position="25"/>
        <end position="202"/>
    </location>
</feature>
<organism evidence="4 5">
    <name type="scientific">Coraliomargarita sinensis</name>
    <dbReference type="NCBI Taxonomy" id="2174842"/>
    <lineage>
        <taxon>Bacteria</taxon>
        <taxon>Pseudomonadati</taxon>
        <taxon>Verrucomicrobiota</taxon>
        <taxon>Opitutia</taxon>
        <taxon>Puniceicoccales</taxon>
        <taxon>Coraliomargaritaceae</taxon>
        <taxon>Coraliomargarita</taxon>
    </lineage>
</organism>
<reference evidence="4 5" key="1">
    <citation type="submission" date="2018-05" db="EMBL/GenBank/DDBJ databases">
        <title>Coraliomargarita sinensis sp. nov., isolated from a marine solar saltern.</title>
        <authorList>
            <person name="Zhou L.Y."/>
        </authorList>
    </citation>
    <scope>NUCLEOTIDE SEQUENCE [LARGE SCALE GENOMIC DNA]</scope>
    <source>
        <strain evidence="4 5">WN38</strain>
    </source>
</reference>
<evidence type="ECO:0000259" key="3">
    <source>
        <dbReference type="PROSITE" id="PS51782"/>
    </source>
</evidence>
<evidence type="ECO:0000313" key="5">
    <source>
        <dbReference type="Proteomes" id="UP000247099"/>
    </source>
</evidence>
<dbReference type="InterPro" id="IPR018392">
    <property type="entry name" value="LysM"/>
</dbReference>
<keyword evidence="5" id="KW-1185">Reference proteome</keyword>
<feature type="domain" description="LysM" evidence="3">
    <location>
        <begin position="153"/>
        <end position="198"/>
    </location>
</feature>
<feature type="coiled-coil region" evidence="1">
    <location>
        <begin position="26"/>
        <end position="74"/>
    </location>
</feature>
<feature type="coiled-coil region" evidence="1">
    <location>
        <begin position="100"/>
        <end position="127"/>
    </location>
</feature>
<dbReference type="SUPFAM" id="SSF54106">
    <property type="entry name" value="LysM domain"/>
    <property type="match status" value="1"/>
</dbReference>
<dbReference type="Pfam" id="PF01476">
    <property type="entry name" value="LysM"/>
    <property type="match status" value="1"/>
</dbReference>
<dbReference type="SMART" id="SM00257">
    <property type="entry name" value="LysM"/>
    <property type="match status" value="1"/>
</dbReference>
<keyword evidence="1" id="KW-0175">Coiled coil</keyword>
<keyword evidence="2" id="KW-0732">Signal</keyword>
<feature type="signal peptide" evidence="2">
    <location>
        <begin position="1"/>
        <end position="24"/>
    </location>
</feature>
<protein>
    <submittedName>
        <fullName evidence="4">Peptidoglycan-binding protein</fullName>
    </submittedName>
</protein>
<dbReference type="AlphaFoldDB" id="A0A317ZKH4"/>
<dbReference type="InParanoid" id="A0A317ZKH4"/>
<comment type="caution">
    <text evidence="4">The sequence shown here is derived from an EMBL/GenBank/DDBJ whole genome shotgun (WGS) entry which is preliminary data.</text>
</comment>
<dbReference type="RefSeq" id="WP_110130529.1">
    <property type="nucleotide sequence ID" value="NZ_QHJQ01000003.1"/>
</dbReference>
<accession>A0A317ZKH4</accession>
<dbReference type="InterPro" id="IPR036779">
    <property type="entry name" value="LysM_dom_sf"/>
</dbReference>
<dbReference type="Proteomes" id="UP000247099">
    <property type="component" value="Unassembled WGS sequence"/>
</dbReference>